<feature type="region of interest" description="Disordered" evidence="1">
    <location>
        <begin position="367"/>
        <end position="389"/>
    </location>
</feature>
<dbReference type="EMBL" id="CDMZ01000468">
    <property type="protein sequence ID" value="CEM14955.1"/>
    <property type="molecule type" value="Genomic_DNA"/>
</dbReference>
<dbReference type="VEuPathDB" id="CryptoDB:Cvel_17668"/>
<dbReference type="CDD" id="cd00821">
    <property type="entry name" value="PH"/>
    <property type="match status" value="1"/>
</dbReference>
<feature type="region of interest" description="Disordered" evidence="1">
    <location>
        <begin position="211"/>
        <end position="336"/>
    </location>
</feature>
<gene>
    <name evidence="2" type="ORF">Cvel_17668</name>
</gene>
<accession>A0A0G4FN02</accession>
<dbReference type="Gene3D" id="2.30.29.30">
    <property type="entry name" value="Pleckstrin-homology domain (PH domain)/Phosphotyrosine-binding domain (PTB)"/>
    <property type="match status" value="1"/>
</dbReference>
<dbReference type="InterPro" id="IPR011993">
    <property type="entry name" value="PH-like_dom_sf"/>
</dbReference>
<feature type="compositionally biased region" description="Basic and acidic residues" evidence="1">
    <location>
        <begin position="231"/>
        <end position="241"/>
    </location>
</feature>
<feature type="compositionally biased region" description="Basic and acidic residues" evidence="1">
    <location>
        <begin position="318"/>
        <end position="329"/>
    </location>
</feature>
<sequence>MQRETSSHPLLFVRSSYDEWGDRRVGAAAASQSASSRDGPKSASRLQKIRELLYIPVSDVIAASWCSVGTIHSTASQYGPEEYLPCLYTCFGLPKGTRRWFVLTTQSVWSFVKPPSWWASRLDSSSPLCVTGRLWFPSKICDLTSPPVPHDSDRRAIKFVDEAGRRTIVLRLDSEEERAGWLNLLQSVVFQRLHPGRTRRKVEEALLNASPSLVPQSASSDSPPPPPPHTVGERRGNEFPSHHAAQTAADQEDDIATQHSEQEAASAVNRSANISSGEASLPIEQHRSRSRRHVPRWTREGEGEGERVQLLGDSSTVEGEREADREGQRRRERTLSSSSSAILRRFRADSRGGDDGSFVFEAVDSGPVFHRENPRGQQGERTVEEGEENERPRVVVMGGEMFDLLVQRSLLQTDGLLLTVNAARVMLGWRFEGWQSVRVVGEVARAA</sequence>
<evidence type="ECO:0008006" key="3">
    <source>
        <dbReference type="Google" id="ProtNLM"/>
    </source>
</evidence>
<dbReference type="SUPFAM" id="SSF50729">
    <property type="entry name" value="PH domain-like"/>
    <property type="match status" value="1"/>
</dbReference>
<feature type="compositionally biased region" description="Basic and acidic residues" evidence="1">
    <location>
        <begin position="297"/>
        <end position="307"/>
    </location>
</feature>
<feature type="compositionally biased region" description="Polar residues" evidence="1">
    <location>
        <begin position="268"/>
        <end position="278"/>
    </location>
</feature>
<organism evidence="2">
    <name type="scientific">Chromera velia CCMP2878</name>
    <dbReference type="NCBI Taxonomy" id="1169474"/>
    <lineage>
        <taxon>Eukaryota</taxon>
        <taxon>Sar</taxon>
        <taxon>Alveolata</taxon>
        <taxon>Colpodellida</taxon>
        <taxon>Chromeraceae</taxon>
        <taxon>Chromera</taxon>
    </lineage>
</organism>
<proteinExistence type="predicted"/>
<name>A0A0G4FN02_9ALVE</name>
<evidence type="ECO:0000313" key="2">
    <source>
        <dbReference type="EMBL" id="CEM14955.1"/>
    </source>
</evidence>
<evidence type="ECO:0000256" key="1">
    <source>
        <dbReference type="SAM" id="MobiDB-lite"/>
    </source>
</evidence>
<dbReference type="AlphaFoldDB" id="A0A0G4FN02"/>
<protein>
    <recommendedName>
        <fullName evidence="3">PH domain-containing protein</fullName>
    </recommendedName>
</protein>
<reference evidence="2" key="1">
    <citation type="submission" date="2014-11" db="EMBL/GenBank/DDBJ databases">
        <authorList>
            <person name="Otto D Thomas"/>
            <person name="Naeem Raeece"/>
        </authorList>
    </citation>
    <scope>NUCLEOTIDE SEQUENCE</scope>
</reference>